<dbReference type="PANTHER" id="PTHR43791:SF92">
    <property type="entry name" value="AGL026WP"/>
    <property type="match status" value="1"/>
</dbReference>
<evidence type="ECO:0000313" key="7">
    <source>
        <dbReference type="EMBL" id="RAL65843.1"/>
    </source>
</evidence>
<reference evidence="7 8" key="1">
    <citation type="submission" date="2018-06" db="EMBL/GenBank/DDBJ databases">
        <title>Genome Sequence of the Brown Rot Fungal Pathogen Monilinia fructigena.</title>
        <authorList>
            <person name="Landi L."/>
            <person name="De Miccolis Angelini R.M."/>
            <person name="Pollastro S."/>
            <person name="Abate D."/>
            <person name="Faretra F."/>
            <person name="Romanazzi G."/>
        </authorList>
    </citation>
    <scope>NUCLEOTIDE SEQUENCE [LARGE SCALE GENOMIC DNA]</scope>
    <source>
        <strain evidence="7 8">Mfrg269</strain>
    </source>
</reference>
<keyword evidence="8" id="KW-1185">Reference proteome</keyword>
<feature type="transmembrane region" description="Helical" evidence="6">
    <location>
        <begin position="99"/>
        <end position="122"/>
    </location>
</feature>
<comment type="caution">
    <text evidence="7">The sequence shown here is derived from an EMBL/GenBank/DDBJ whole genome shotgun (WGS) entry which is preliminary data.</text>
</comment>
<protein>
    <recommendedName>
        <fullName evidence="9">Major facilitator superfamily (MFS) profile domain-containing protein</fullName>
    </recommendedName>
</protein>
<accession>A0A395J2D0</accession>
<evidence type="ECO:0000256" key="3">
    <source>
        <dbReference type="ARBA" id="ARBA00022692"/>
    </source>
</evidence>
<dbReference type="Gene3D" id="1.20.1250.20">
    <property type="entry name" value="MFS general substrate transporter like domains"/>
    <property type="match status" value="1"/>
</dbReference>
<feature type="transmembrane region" description="Helical" evidence="6">
    <location>
        <begin position="59"/>
        <end position="76"/>
    </location>
</feature>
<evidence type="ECO:0000256" key="1">
    <source>
        <dbReference type="ARBA" id="ARBA00004141"/>
    </source>
</evidence>
<name>A0A395J2D0_9HELO</name>
<gene>
    <name evidence="7" type="ORF">DID88_005506</name>
</gene>
<keyword evidence="2" id="KW-0813">Transport</keyword>
<sequence>MASASKLDLDHIEEGVKDSSAASVSGIKPNSGLPQPPEWIAALSPEERTAMENKLKRKIDLRLFPMVILMYIMNYLDRNNIAAARLAGMEEDLNLVGDQYQTCVSILFVGYLLMQIPSNLFLNKLGKPAVYLPSAMILWGCISAATAGTHNYIGLLMCRFFLGFVEAAYFPLWRLEEDVGMDDWVDSHQQSFMHGLKLAFMDIKVYILMLLIFGIVAAGSVTNFFPIYTAFVVALAWISNTLPRPPAKRATALALINAVSNTSSIYASYMYPSSAGPRYVLAMSVNSGMVFLAICAALILRIMLVRLNKKLDRGEAVDGAVNEGTVAAGQKGFRYKV</sequence>
<keyword evidence="3 6" id="KW-0812">Transmembrane</keyword>
<feature type="transmembrane region" description="Helical" evidence="6">
    <location>
        <begin position="281"/>
        <end position="304"/>
    </location>
</feature>
<evidence type="ECO:0000256" key="5">
    <source>
        <dbReference type="ARBA" id="ARBA00023136"/>
    </source>
</evidence>
<proteinExistence type="predicted"/>
<evidence type="ECO:0000256" key="2">
    <source>
        <dbReference type="ARBA" id="ARBA00022448"/>
    </source>
</evidence>
<dbReference type="OrthoDB" id="2250022at2759"/>
<dbReference type="SUPFAM" id="SSF103473">
    <property type="entry name" value="MFS general substrate transporter"/>
    <property type="match status" value="1"/>
</dbReference>
<dbReference type="PANTHER" id="PTHR43791">
    <property type="entry name" value="PERMEASE-RELATED"/>
    <property type="match status" value="1"/>
</dbReference>
<dbReference type="InterPro" id="IPR036259">
    <property type="entry name" value="MFS_trans_sf"/>
</dbReference>
<dbReference type="GO" id="GO:0022857">
    <property type="term" value="F:transmembrane transporter activity"/>
    <property type="evidence" value="ECO:0007669"/>
    <property type="project" value="InterPro"/>
</dbReference>
<dbReference type="GO" id="GO:0016020">
    <property type="term" value="C:membrane"/>
    <property type="evidence" value="ECO:0007669"/>
    <property type="project" value="UniProtKB-SubCell"/>
</dbReference>
<organism evidence="7 8">
    <name type="scientific">Monilinia fructigena</name>
    <dbReference type="NCBI Taxonomy" id="38457"/>
    <lineage>
        <taxon>Eukaryota</taxon>
        <taxon>Fungi</taxon>
        <taxon>Dikarya</taxon>
        <taxon>Ascomycota</taxon>
        <taxon>Pezizomycotina</taxon>
        <taxon>Leotiomycetes</taxon>
        <taxon>Helotiales</taxon>
        <taxon>Sclerotiniaceae</taxon>
        <taxon>Monilinia</taxon>
    </lineage>
</organism>
<evidence type="ECO:0000256" key="4">
    <source>
        <dbReference type="ARBA" id="ARBA00022989"/>
    </source>
</evidence>
<dbReference type="Proteomes" id="UP000249056">
    <property type="component" value="Unassembled WGS sequence"/>
</dbReference>
<dbReference type="Pfam" id="PF07690">
    <property type="entry name" value="MFS_1"/>
    <property type="match status" value="1"/>
</dbReference>
<evidence type="ECO:0008006" key="9">
    <source>
        <dbReference type="Google" id="ProtNLM"/>
    </source>
</evidence>
<comment type="subcellular location">
    <subcellularLocation>
        <location evidence="1">Membrane</location>
        <topology evidence="1">Multi-pass membrane protein</topology>
    </subcellularLocation>
</comment>
<dbReference type="EMBL" id="QKRW01000008">
    <property type="protein sequence ID" value="RAL65843.1"/>
    <property type="molecule type" value="Genomic_DNA"/>
</dbReference>
<feature type="transmembrane region" description="Helical" evidence="6">
    <location>
        <begin position="198"/>
        <end position="218"/>
    </location>
</feature>
<keyword evidence="5 6" id="KW-0472">Membrane</keyword>
<feature type="transmembrane region" description="Helical" evidence="6">
    <location>
        <begin position="250"/>
        <end position="269"/>
    </location>
</feature>
<evidence type="ECO:0000256" key="6">
    <source>
        <dbReference type="SAM" id="Phobius"/>
    </source>
</evidence>
<keyword evidence="4 6" id="KW-1133">Transmembrane helix</keyword>
<evidence type="ECO:0000313" key="8">
    <source>
        <dbReference type="Proteomes" id="UP000249056"/>
    </source>
</evidence>
<dbReference type="AlphaFoldDB" id="A0A395J2D0"/>
<dbReference type="InterPro" id="IPR011701">
    <property type="entry name" value="MFS"/>
</dbReference>
<feature type="transmembrane region" description="Helical" evidence="6">
    <location>
        <begin position="129"/>
        <end position="146"/>
    </location>
</feature>